<dbReference type="Proteomes" id="UP000317650">
    <property type="component" value="Chromosome 1"/>
</dbReference>
<organism evidence="12 13">
    <name type="scientific">Musa balbisiana</name>
    <name type="common">Banana</name>
    <dbReference type="NCBI Taxonomy" id="52838"/>
    <lineage>
        <taxon>Eukaryota</taxon>
        <taxon>Viridiplantae</taxon>
        <taxon>Streptophyta</taxon>
        <taxon>Embryophyta</taxon>
        <taxon>Tracheophyta</taxon>
        <taxon>Spermatophyta</taxon>
        <taxon>Magnoliopsida</taxon>
        <taxon>Liliopsida</taxon>
        <taxon>Zingiberales</taxon>
        <taxon>Musaceae</taxon>
        <taxon>Musa</taxon>
    </lineage>
</organism>
<dbReference type="PANTHER" id="PTHR31713:SF42">
    <property type="entry name" value="PROTEIN SAR DEFICIENT 1"/>
    <property type="match status" value="1"/>
</dbReference>
<dbReference type="Pfam" id="PF20451">
    <property type="entry name" value="Calmod_bind_M"/>
    <property type="match status" value="1"/>
</dbReference>
<gene>
    <name evidence="12" type="ORF">C4D60_Mb01t24110</name>
</gene>
<evidence type="ECO:0000256" key="4">
    <source>
        <dbReference type="ARBA" id="ARBA00023125"/>
    </source>
</evidence>
<evidence type="ECO:0000259" key="11">
    <source>
        <dbReference type="Pfam" id="PF20452"/>
    </source>
</evidence>
<sequence>MAAKRLRDDSDKESEPSEDKQMRRMPSFSTKSSKRHLVASIDGYHLLPLNIDRVIKEAMMTKSLHNFFFAMEPLLRRVVKEEVERGVIHSMRSFQRSTPMQIEAAAESSSFKLTFNKQLSLPIFTGSKIEDIESRPLQIVVVDVNTGDVPLSTLSSPLKVEVVVLDGDFPSGDQEDWAGAEFQNNIVKERTGKRPLLTGDVNVTLRDGAASISDLCFTDNSSWIRSRHFRIGARVVPGSHNAPRIREAITEPFMVKDHRGELYKKHYPPALDDEVWRLERIGKDGAFHKKLSAVNINTVQDFLKLLAVDPHRLRSILGVGMSDRMWEGTIAHAKTCEVGDKRYVHRAPQCSLVFNAVCEVVEIISDGMTLTLQSLTKPQRAYVNLLAREAHQNWDNLEEADAFFDQSIVAANVQLQQSEIQPFPWYVADEENAIEYQLEDYEIPDPAQPSF</sequence>
<evidence type="ECO:0000256" key="3">
    <source>
        <dbReference type="ARBA" id="ARBA00023015"/>
    </source>
</evidence>
<accession>A0A4S8JPF7</accession>
<dbReference type="EMBL" id="PYDT01000004">
    <property type="protein sequence ID" value="THU64213.1"/>
    <property type="molecule type" value="Genomic_DNA"/>
</dbReference>
<evidence type="ECO:0000256" key="5">
    <source>
        <dbReference type="ARBA" id="ARBA00023159"/>
    </source>
</evidence>
<feature type="region of interest" description="Disordered" evidence="8">
    <location>
        <begin position="1"/>
        <end position="31"/>
    </location>
</feature>
<dbReference type="GO" id="GO:0005516">
    <property type="term" value="F:calmodulin binding"/>
    <property type="evidence" value="ECO:0007669"/>
    <property type="project" value="InterPro"/>
</dbReference>
<dbReference type="STRING" id="52838.A0A4S8JPF7"/>
<feature type="compositionally biased region" description="Basic and acidic residues" evidence="8">
    <location>
        <begin position="1"/>
        <end position="22"/>
    </location>
</feature>
<dbReference type="Pfam" id="PF20452">
    <property type="entry name" value="Calmod_bind_C"/>
    <property type="match status" value="1"/>
</dbReference>
<evidence type="ECO:0000313" key="13">
    <source>
        <dbReference type="Proteomes" id="UP000317650"/>
    </source>
</evidence>
<keyword evidence="5" id="KW-0010">Activator</keyword>
<evidence type="ECO:0000259" key="9">
    <source>
        <dbReference type="Pfam" id="PF07887"/>
    </source>
</evidence>
<dbReference type="InterPro" id="IPR046829">
    <property type="entry name" value="Calmod_bind_C"/>
</dbReference>
<keyword evidence="3" id="KW-0805">Transcription regulation</keyword>
<dbReference type="AlphaFoldDB" id="A0A4S8JPF7"/>
<comment type="caution">
    <text evidence="12">The sequence shown here is derived from an EMBL/GenBank/DDBJ whole genome shotgun (WGS) entry which is preliminary data.</text>
</comment>
<evidence type="ECO:0000256" key="6">
    <source>
        <dbReference type="ARBA" id="ARBA00023163"/>
    </source>
</evidence>
<evidence type="ECO:0000259" key="10">
    <source>
        <dbReference type="Pfam" id="PF20451"/>
    </source>
</evidence>
<evidence type="ECO:0000313" key="12">
    <source>
        <dbReference type="EMBL" id="THU64213.1"/>
    </source>
</evidence>
<feature type="domain" description="Calmodulin binding protein-like N-terminal" evidence="9">
    <location>
        <begin position="111"/>
        <end position="258"/>
    </location>
</feature>
<evidence type="ECO:0000256" key="2">
    <source>
        <dbReference type="ARBA" id="ARBA00007214"/>
    </source>
</evidence>
<feature type="domain" description="Calmodulin binding protein central" evidence="10">
    <location>
        <begin position="270"/>
        <end position="336"/>
    </location>
</feature>
<dbReference type="GO" id="GO:0043565">
    <property type="term" value="F:sequence-specific DNA binding"/>
    <property type="evidence" value="ECO:0007669"/>
    <property type="project" value="TreeGrafter"/>
</dbReference>
<keyword evidence="6" id="KW-0804">Transcription</keyword>
<feature type="domain" description="Calmodulin binding protein C-terminal" evidence="11">
    <location>
        <begin position="341"/>
        <end position="400"/>
    </location>
</feature>
<protein>
    <submittedName>
        <fullName evidence="12">Uncharacterized protein</fullName>
    </submittedName>
</protein>
<name>A0A4S8JPF7_MUSBA</name>
<dbReference type="InterPro" id="IPR046831">
    <property type="entry name" value="Calmodulin_bind_N"/>
</dbReference>
<keyword evidence="13" id="KW-1185">Reference proteome</keyword>
<dbReference type="InterPro" id="IPR012416">
    <property type="entry name" value="CBP60"/>
</dbReference>
<dbReference type="PANTHER" id="PTHR31713">
    <property type="entry name" value="OS02G0177800 PROTEIN"/>
    <property type="match status" value="1"/>
</dbReference>
<evidence type="ECO:0000256" key="1">
    <source>
        <dbReference type="ARBA" id="ARBA00004123"/>
    </source>
</evidence>
<proteinExistence type="inferred from homology"/>
<reference evidence="12 13" key="1">
    <citation type="journal article" date="2019" name="Nat. Plants">
        <title>Genome sequencing of Musa balbisiana reveals subgenome evolution and function divergence in polyploid bananas.</title>
        <authorList>
            <person name="Yao X."/>
        </authorList>
    </citation>
    <scope>NUCLEOTIDE SEQUENCE [LARGE SCALE GENOMIC DNA]</scope>
    <source>
        <strain evidence="13">cv. DH-PKW</strain>
        <tissue evidence="12">Leaves</tissue>
    </source>
</reference>
<evidence type="ECO:0000256" key="8">
    <source>
        <dbReference type="SAM" id="MobiDB-lite"/>
    </source>
</evidence>
<dbReference type="GO" id="GO:0080142">
    <property type="term" value="P:regulation of salicylic acid biosynthetic process"/>
    <property type="evidence" value="ECO:0007669"/>
    <property type="project" value="TreeGrafter"/>
</dbReference>
<keyword evidence="4" id="KW-0238">DNA-binding</keyword>
<dbReference type="GO" id="GO:0003700">
    <property type="term" value="F:DNA-binding transcription factor activity"/>
    <property type="evidence" value="ECO:0007669"/>
    <property type="project" value="TreeGrafter"/>
</dbReference>
<comment type="subcellular location">
    <subcellularLocation>
        <location evidence="1">Nucleus</location>
    </subcellularLocation>
</comment>
<dbReference type="GO" id="GO:0005634">
    <property type="term" value="C:nucleus"/>
    <property type="evidence" value="ECO:0007669"/>
    <property type="project" value="UniProtKB-SubCell"/>
</dbReference>
<dbReference type="InterPro" id="IPR046830">
    <property type="entry name" value="Calmod_bind_M"/>
</dbReference>
<keyword evidence="7" id="KW-0539">Nucleus</keyword>
<dbReference type="Pfam" id="PF07887">
    <property type="entry name" value="Calmodulin_bind"/>
    <property type="match status" value="1"/>
</dbReference>
<evidence type="ECO:0000256" key="7">
    <source>
        <dbReference type="ARBA" id="ARBA00023242"/>
    </source>
</evidence>
<comment type="similarity">
    <text evidence="2">Belongs to the plant ACBP60 protein family.</text>
</comment>